<dbReference type="AlphaFoldDB" id="A0AA46I5D2"/>
<dbReference type="Proteomes" id="UP000294678">
    <property type="component" value="Unassembled WGS sequence"/>
</dbReference>
<evidence type="ECO:0000313" key="1">
    <source>
        <dbReference type="EMBL" id="TDT69213.1"/>
    </source>
</evidence>
<gene>
    <name evidence="1" type="ORF">EV215_1555</name>
</gene>
<accession>A0AA46I5D2</accession>
<evidence type="ECO:0000313" key="2">
    <source>
        <dbReference type="Proteomes" id="UP000294678"/>
    </source>
</evidence>
<dbReference type="Pfam" id="PF10771">
    <property type="entry name" value="DUF2582"/>
    <property type="match status" value="1"/>
</dbReference>
<dbReference type="InterPro" id="IPR019707">
    <property type="entry name" value="DUF2582"/>
</dbReference>
<dbReference type="RefSeq" id="WP_134113424.1">
    <property type="nucleotide sequence ID" value="NZ_SOBG01000006.1"/>
</dbReference>
<sequence>MKYSFEMIGNNAGIIWKTLADKPKQSIVELEKETKLKRDEILLALGWLIKEDKLTYEKIGRGIKFYLK</sequence>
<proteinExistence type="predicted"/>
<reference evidence="1 2" key="1">
    <citation type="submission" date="2019-03" db="EMBL/GenBank/DDBJ databases">
        <title>Genomic Encyclopedia of Type Strains, Phase IV (KMG-IV): sequencing the most valuable type-strain genomes for metagenomic binning, comparative biology and taxonomic classification.</title>
        <authorList>
            <person name="Goeker M."/>
        </authorList>
    </citation>
    <scope>NUCLEOTIDE SEQUENCE [LARGE SCALE GENOMIC DNA]</scope>
    <source>
        <strain evidence="1 2">DSM 100055</strain>
    </source>
</reference>
<keyword evidence="2" id="KW-1185">Reference proteome</keyword>
<dbReference type="InterPro" id="IPR036388">
    <property type="entry name" value="WH-like_DNA-bd_sf"/>
</dbReference>
<comment type="caution">
    <text evidence="1">The sequence shown here is derived from an EMBL/GenBank/DDBJ whole genome shotgun (WGS) entry which is preliminary data.</text>
</comment>
<dbReference type="EMBL" id="SOBG01000006">
    <property type="protein sequence ID" value="TDT69213.1"/>
    <property type="molecule type" value="Genomic_DNA"/>
</dbReference>
<dbReference type="Gene3D" id="1.10.10.10">
    <property type="entry name" value="Winged helix-like DNA-binding domain superfamily/Winged helix DNA-binding domain"/>
    <property type="match status" value="1"/>
</dbReference>
<organism evidence="1 2">
    <name type="scientific">Hypnocyclicus thermotrophus</name>
    <dbReference type="NCBI Taxonomy" id="1627895"/>
    <lineage>
        <taxon>Bacteria</taxon>
        <taxon>Fusobacteriati</taxon>
        <taxon>Fusobacteriota</taxon>
        <taxon>Fusobacteriia</taxon>
        <taxon>Fusobacteriales</taxon>
        <taxon>Fusobacteriaceae</taxon>
        <taxon>Hypnocyclicus</taxon>
    </lineage>
</organism>
<protein>
    <submittedName>
        <fullName evidence="1">Winged helix-turn-helix protein DUF2582</fullName>
    </submittedName>
</protein>
<name>A0AA46I5D2_9FUSO</name>